<dbReference type="PROSITE" id="PS51708">
    <property type="entry name" value="CHAD"/>
    <property type="match status" value="1"/>
</dbReference>
<feature type="domain" description="CHAD" evidence="1">
    <location>
        <begin position="9"/>
        <end position="303"/>
    </location>
</feature>
<reference evidence="2" key="1">
    <citation type="submission" date="2021-05" db="EMBL/GenBank/DDBJ databases">
        <authorList>
            <person name="Pietrasiak N."/>
            <person name="Ward R."/>
            <person name="Stajich J.E."/>
            <person name="Kurbessoian T."/>
        </authorList>
    </citation>
    <scope>NUCLEOTIDE SEQUENCE</scope>
    <source>
        <strain evidence="2">CPER-KK1</strain>
    </source>
</reference>
<dbReference type="Pfam" id="PF05235">
    <property type="entry name" value="CHAD"/>
    <property type="match status" value="1"/>
</dbReference>
<gene>
    <name evidence="2" type="ORF">KME25_13505</name>
</gene>
<protein>
    <submittedName>
        <fullName evidence="2">CHAD domain-containing protein</fullName>
    </submittedName>
</protein>
<organism evidence="2 3">
    <name type="scientific">Symplocastrum torsivum CPER-KK1</name>
    <dbReference type="NCBI Taxonomy" id="450513"/>
    <lineage>
        <taxon>Bacteria</taxon>
        <taxon>Bacillati</taxon>
        <taxon>Cyanobacteriota</taxon>
        <taxon>Cyanophyceae</taxon>
        <taxon>Oscillatoriophycideae</taxon>
        <taxon>Oscillatoriales</taxon>
        <taxon>Microcoleaceae</taxon>
        <taxon>Symplocastrum</taxon>
    </lineage>
</organism>
<dbReference type="AlphaFoldDB" id="A0A951UBB0"/>
<name>A0A951UBB0_9CYAN</name>
<evidence type="ECO:0000313" key="3">
    <source>
        <dbReference type="Proteomes" id="UP000753908"/>
    </source>
</evidence>
<dbReference type="InterPro" id="IPR007899">
    <property type="entry name" value="CHAD_dom"/>
</dbReference>
<proteinExistence type="predicted"/>
<comment type="caution">
    <text evidence="2">The sequence shown here is derived from an EMBL/GenBank/DDBJ whole genome shotgun (WGS) entry which is preliminary data.</text>
</comment>
<dbReference type="EMBL" id="JAHHIF010000015">
    <property type="protein sequence ID" value="MBW4545446.1"/>
    <property type="molecule type" value="Genomic_DNA"/>
</dbReference>
<reference evidence="2" key="2">
    <citation type="journal article" date="2022" name="Microbiol. Resour. Announc.">
        <title>Metagenome Sequencing to Explore Phylogenomics of Terrestrial Cyanobacteria.</title>
        <authorList>
            <person name="Ward R.D."/>
            <person name="Stajich J.E."/>
            <person name="Johansen J.R."/>
            <person name="Huntemann M."/>
            <person name="Clum A."/>
            <person name="Foster B."/>
            <person name="Foster B."/>
            <person name="Roux S."/>
            <person name="Palaniappan K."/>
            <person name="Varghese N."/>
            <person name="Mukherjee S."/>
            <person name="Reddy T.B.K."/>
            <person name="Daum C."/>
            <person name="Copeland A."/>
            <person name="Chen I.A."/>
            <person name="Ivanova N.N."/>
            <person name="Kyrpides N.C."/>
            <person name="Shapiro N."/>
            <person name="Eloe-Fadrosh E.A."/>
            <person name="Pietrasiak N."/>
        </authorList>
    </citation>
    <scope>NUCLEOTIDE SEQUENCE</scope>
    <source>
        <strain evidence="2">CPER-KK1</strain>
    </source>
</reference>
<accession>A0A951UBB0</accession>
<dbReference type="Proteomes" id="UP000753908">
    <property type="component" value="Unassembled WGS sequence"/>
</dbReference>
<evidence type="ECO:0000313" key="2">
    <source>
        <dbReference type="EMBL" id="MBW4545446.1"/>
    </source>
</evidence>
<evidence type="ECO:0000259" key="1">
    <source>
        <dbReference type="PROSITE" id="PS51708"/>
    </source>
</evidence>
<dbReference type="PANTHER" id="PTHR39339">
    <property type="entry name" value="SLR1444 PROTEIN"/>
    <property type="match status" value="1"/>
</dbReference>
<dbReference type="Gene3D" id="1.40.20.10">
    <property type="entry name" value="CHAD domain"/>
    <property type="match status" value="1"/>
</dbReference>
<dbReference type="SMART" id="SM00880">
    <property type="entry name" value="CHAD"/>
    <property type="match status" value="1"/>
</dbReference>
<sequence>MTKTKNSDPKTFGDWAYLALQKHFQKTNKHESDVLKDKDPEALHQMRVGMRRLRTAVTGFAPALDLPKAAQEKKIAKVARRLGELRDIDVLQDALKNHYLPALPTQEQGTLKKVLSTLEKQRQKSLEQVQSTLKEQPYPKLKRAFKDWLEEPTYGELSEISIYEILPDLLLPSVSKFFLSPAWLVGVKLEAGEIEIPSAINSDSVVQLLNTHGDQVHSLRKQAKRVRYQMELFTDFYSSTYQDYLNDIKEIQRILGEIQDSFVLAGFLADTLNSEITVQLPTLAAQLTEARYQAWQEWQRLQQRYLNPQVRKDFHLAVLQPVSTTVRDTSGGVEQ</sequence>
<dbReference type="PANTHER" id="PTHR39339:SF1">
    <property type="entry name" value="CHAD DOMAIN-CONTAINING PROTEIN"/>
    <property type="match status" value="1"/>
</dbReference>
<dbReference type="InterPro" id="IPR038186">
    <property type="entry name" value="CHAD_dom_sf"/>
</dbReference>